<gene>
    <name evidence="1" type="ORF">HPSA20_1193</name>
</gene>
<reference evidence="1 2" key="1">
    <citation type="journal article" date="2013" name="Genome Announc.">
        <title>Genome Sequences of Three hpAfrica2 Strains of Helicobacter pylori.</title>
        <authorList>
            <person name="Duncan S.S."/>
            <person name="Bertoli M.T."/>
            <person name="Kersulyte D."/>
            <person name="Valk P.L."/>
            <person name="Tamma S."/>
            <person name="Segal I."/>
            <person name="McClain M.S."/>
            <person name="Cover T.L."/>
            <person name="Berg D.E."/>
        </authorList>
    </citation>
    <scope>NUCLEOTIDE SEQUENCE [LARGE SCALE GENOMIC DNA]</scope>
    <source>
        <strain evidence="1">SouthAfrica20</strain>
    </source>
</reference>
<evidence type="ECO:0000313" key="1">
    <source>
        <dbReference type="EMBL" id="AGT74413.1"/>
    </source>
</evidence>
<dbReference type="KEGG" id="hpys:HPSA20_1193"/>
<accession>T1UDB0</accession>
<dbReference type="EMBL" id="CP006691">
    <property type="protein sequence ID" value="AGT74413.1"/>
    <property type="molecule type" value="Genomic_DNA"/>
</dbReference>
<dbReference type="Proteomes" id="UP000015920">
    <property type="component" value="Chromosome"/>
</dbReference>
<organism evidence="1 2">
    <name type="scientific">Helicobacter pylori SouthAfrica20</name>
    <dbReference type="NCBI Taxonomy" id="1352356"/>
    <lineage>
        <taxon>Bacteria</taxon>
        <taxon>Pseudomonadati</taxon>
        <taxon>Campylobacterota</taxon>
        <taxon>Epsilonproteobacteria</taxon>
        <taxon>Campylobacterales</taxon>
        <taxon>Helicobacteraceae</taxon>
        <taxon>Helicobacter</taxon>
    </lineage>
</organism>
<proteinExistence type="predicted"/>
<dbReference type="HOGENOM" id="CLU_3328759_0_0_7"/>
<protein>
    <submittedName>
        <fullName evidence="1">Uncharacterized protein</fullName>
    </submittedName>
</protein>
<dbReference type="PATRIC" id="fig|1352356.3.peg.1165"/>
<dbReference type="AlphaFoldDB" id="T1UDB0"/>
<sequence length="38" mass="4447">MFKKCVLSNAFKLSFCCLPYNKYSPCLKQTPKFTNPKQ</sequence>
<name>T1UDB0_HELPX</name>
<evidence type="ECO:0000313" key="2">
    <source>
        <dbReference type="Proteomes" id="UP000015920"/>
    </source>
</evidence>